<dbReference type="GO" id="GO:0003676">
    <property type="term" value="F:nucleic acid binding"/>
    <property type="evidence" value="ECO:0007669"/>
    <property type="project" value="InterPro"/>
</dbReference>
<accession>A0A0A2WX15</accession>
<proteinExistence type="predicted"/>
<dbReference type="PRINTS" id="PR00507">
    <property type="entry name" value="N12N6MTFRASE"/>
</dbReference>
<dbReference type="GO" id="GO:0009007">
    <property type="term" value="F:site-specific DNA-methyltransferase (adenine-specific) activity"/>
    <property type="evidence" value="ECO:0007669"/>
    <property type="project" value="UniProtKB-EC"/>
</dbReference>
<dbReference type="SUPFAM" id="SSF53335">
    <property type="entry name" value="S-adenosyl-L-methionine-dependent methyltransferases"/>
    <property type="match status" value="1"/>
</dbReference>
<evidence type="ECO:0000256" key="3">
    <source>
        <dbReference type="ARBA" id="ARBA00022679"/>
    </source>
</evidence>
<dbReference type="PANTHER" id="PTHR33841:SF1">
    <property type="entry name" value="DNA METHYLTRANSFERASE A"/>
    <property type="match status" value="1"/>
</dbReference>
<dbReference type="Proteomes" id="UP000030364">
    <property type="component" value="Unassembled WGS sequence"/>
</dbReference>
<evidence type="ECO:0000313" key="7">
    <source>
        <dbReference type="EMBL" id="KGQ22835.2"/>
    </source>
</evidence>
<gene>
    <name evidence="7" type="ORF">THFILI_04745</name>
</gene>
<dbReference type="Gene3D" id="3.40.50.150">
    <property type="entry name" value="Vaccinia Virus protein VP39"/>
    <property type="match status" value="1"/>
</dbReference>
<protein>
    <recommendedName>
        <fullName evidence="1">site-specific DNA-methyltransferase (adenine-specific)</fullName>
        <ecNumber evidence="1">2.1.1.72</ecNumber>
    </recommendedName>
</protein>
<reference evidence="7 8" key="1">
    <citation type="journal article" date="2015" name="Genome Announc.">
        <title>Draft Genome Sequence of the Thermophile Thermus filiformis ATCC 43280, Producer of Carotenoid-(Di)glucoside-Branched Fatty Acid (Di)esters and Source of Hyperthermostable Enzymes of Biotechnological Interest.</title>
        <authorList>
            <person name="Mandelli F."/>
            <person name="Oliveira Ramires B."/>
            <person name="Couger M.B."/>
            <person name="Paixao D.A."/>
            <person name="Camilo C.M."/>
            <person name="Polikarpov I."/>
            <person name="Prade R."/>
            <person name="Riano-Pachon D.M."/>
            <person name="Squina F.M."/>
        </authorList>
    </citation>
    <scope>NUCLEOTIDE SEQUENCE [LARGE SCALE GENOMIC DNA]</scope>
    <source>
        <strain evidence="7 8">ATCC 43280</strain>
    </source>
</reference>
<dbReference type="InterPro" id="IPR011639">
    <property type="entry name" value="MethylTrfase_TaqI-like_dom"/>
</dbReference>
<dbReference type="REBASE" id="114537">
    <property type="entry name" value="Tfi43280ORF4745P"/>
</dbReference>
<evidence type="ECO:0000256" key="1">
    <source>
        <dbReference type="ARBA" id="ARBA00011900"/>
    </source>
</evidence>
<evidence type="ECO:0000256" key="5">
    <source>
        <dbReference type="ARBA" id="ARBA00047942"/>
    </source>
</evidence>
<evidence type="ECO:0000256" key="4">
    <source>
        <dbReference type="ARBA" id="ARBA00022691"/>
    </source>
</evidence>
<keyword evidence="4" id="KW-0949">S-adenosyl-L-methionine</keyword>
<dbReference type="GO" id="GO:0032259">
    <property type="term" value="P:methylation"/>
    <property type="evidence" value="ECO:0007669"/>
    <property type="project" value="UniProtKB-KW"/>
</dbReference>
<keyword evidence="8" id="KW-1185">Reference proteome</keyword>
<dbReference type="PROSITE" id="PS00092">
    <property type="entry name" value="N6_MTASE"/>
    <property type="match status" value="1"/>
</dbReference>
<dbReference type="InterPro" id="IPR029063">
    <property type="entry name" value="SAM-dependent_MTases_sf"/>
</dbReference>
<organism evidence="7 8">
    <name type="scientific">Thermus filiformis</name>
    <dbReference type="NCBI Taxonomy" id="276"/>
    <lineage>
        <taxon>Bacteria</taxon>
        <taxon>Thermotogati</taxon>
        <taxon>Deinococcota</taxon>
        <taxon>Deinococci</taxon>
        <taxon>Thermales</taxon>
        <taxon>Thermaceae</taxon>
        <taxon>Thermus</taxon>
    </lineage>
</organism>
<dbReference type="Pfam" id="PF07669">
    <property type="entry name" value="Eco57I"/>
    <property type="match status" value="1"/>
</dbReference>
<dbReference type="InterPro" id="IPR002052">
    <property type="entry name" value="DNA_methylase_N6_adenine_CS"/>
</dbReference>
<dbReference type="EC" id="2.1.1.72" evidence="1"/>
<evidence type="ECO:0000313" key="8">
    <source>
        <dbReference type="Proteomes" id="UP000030364"/>
    </source>
</evidence>
<keyword evidence="3" id="KW-0808">Transferase</keyword>
<dbReference type="GO" id="GO:0006304">
    <property type="term" value="P:DNA modification"/>
    <property type="evidence" value="ECO:0007669"/>
    <property type="project" value="InterPro"/>
</dbReference>
<comment type="caution">
    <text evidence="7">The sequence shown here is derived from an EMBL/GenBank/DDBJ whole genome shotgun (WGS) entry which is preliminary data.</text>
</comment>
<evidence type="ECO:0000256" key="2">
    <source>
        <dbReference type="ARBA" id="ARBA00022603"/>
    </source>
</evidence>
<sequence length="1330" mass="151226">MRVEGGLFAQDFLERLGRGEVPGQRPQDFGLKGSLAEAIAQAYEDAKAYWVLFQRRLERLGEGESKTSLTREGWAMPFLGLLGYSLTWQGYVEAGGRRWPISHRAGPEPGAPPVLVVSYESDLSRADPGLGRRSPHGLMQDYLNASEHLWGLVTNGRVLRLLRQTPFARRQAYLEVDLQALMEGDAQAEFALLFRLLHRTRLPKTPAEARESLLEQYYQEALSQGERAREKLRDGVEAFLKQVGTGFLRGPGGEKLAKNPQTFYEDLLRLAYRLLFLLVAEARGVLAGNEVYREGYGLERLARLVDDPEAYTEDRDLWLGLKALFHLLRDAHPVPELGDRPLASALGLHVLNGRLFEPLALEEEPYAVDNRHLLLGFRHLVYYHDREAGGLQRVNYAALDVEELGSVYESLLDHRPVVLPGAEGPEFAFAGGTERKQTGSYYTPHELVELVLKEALDPVVEERLRGAASQEERERALLSLKVVDPAAGSGHFLLGAARRLGKRLAQVRTGEEEPDPQALRKAVREVVAHCLYAVDKNPLAAELCRVGLWMESQLQGKPLGFLDHRVRHGDSLVGTFSYEDLLRGIPDEAFEPKEGDDKGVARAVKKQNQRERGGDRYLFGGFGEEDFRKALEAFRREMEEIARLSEDTPEGVAEKARRYEALKKSDMWQKMRLAADLWTAAFFQPLRGEGPFITTGAVWDALEGRVDPRLEALATDLAQKVGFFHWWLEFPEVFAQGWFDVVLGNPPWEVVQAGEEEFFAQKDPEIAQASGARRKRLIQELPQRNPRLYEEWLEYVRDLRGFNAFVRESGRFPLSARGKINLYPLFSELARTLTRQGGRAGVVVPTGIATDDTNKFFFAEVAGRGELAALYDFENRQKLFPAVDSRMKFCVLALRKPEGSASEPARFAFFCHSVDDLSDPERLFSLTPEDFRLLNPNTRTAPVFRTRRDAELTKYVYRRVPVLVDEGRGEAGNPWGVEFMQGLFNMTSASHLFHTLQDLEAQGLRLEGNAFVGKDERYLPLYEAKLIHQFDHRWATYAGSDTRDVTEAEKADPRFLVLPRYWVAEKEVEGRLERRDRTVKVVWRWDRGWNMGWRDIARSTDERTFIASVYPRVGAGDTFLQMFPSAPTPLVSVLLANLNALPFDYTVRQKIGGTHLKYHVTKQLPVLPPSAYGPEHLRFVVPRVLELVYTAWDLAPFAQDVWNEAEGPLREAILAQLSGNGGHRDEPPPWLKAPYPFPPFRYDPGRRARLRAELDALYFLLYLGTPEAWAREAPPELRKLFPTPKEAIDYVLDQFPITRRKEEERHGEYRTKRWVLEAWERLLEAGFGEG</sequence>
<evidence type="ECO:0000259" key="6">
    <source>
        <dbReference type="Pfam" id="PF07669"/>
    </source>
</evidence>
<dbReference type="EMBL" id="JPSL02000038">
    <property type="protein sequence ID" value="KGQ22835.2"/>
    <property type="molecule type" value="Genomic_DNA"/>
</dbReference>
<name>A0A0A2WX15_THEFI</name>
<dbReference type="STRING" id="276.THFILI_04745"/>
<comment type="catalytic activity">
    <reaction evidence="5">
        <text>a 2'-deoxyadenosine in DNA + S-adenosyl-L-methionine = an N(6)-methyl-2'-deoxyadenosine in DNA + S-adenosyl-L-homocysteine + H(+)</text>
        <dbReference type="Rhea" id="RHEA:15197"/>
        <dbReference type="Rhea" id="RHEA-COMP:12418"/>
        <dbReference type="Rhea" id="RHEA-COMP:12419"/>
        <dbReference type="ChEBI" id="CHEBI:15378"/>
        <dbReference type="ChEBI" id="CHEBI:57856"/>
        <dbReference type="ChEBI" id="CHEBI:59789"/>
        <dbReference type="ChEBI" id="CHEBI:90615"/>
        <dbReference type="ChEBI" id="CHEBI:90616"/>
        <dbReference type="EC" id="2.1.1.72"/>
    </reaction>
</comment>
<keyword evidence="2" id="KW-0489">Methyltransferase</keyword>
<dbReference type="PANTHER" id="PTHR33841">
    <property type="entry name" value="DNA METHYLTRANSFERASE YEEA-RELATED"/>
    <property type="match status" value="1"/>
</dbReference>
<dbReference type="InterPro" id="IPR050953">
    <property type="entry name" value="N4_N6_ade-DNA_methylase"/>
</dbReference>
<feature type="domain" description="Type II methyltransferase M.TaqI-like" evidence="6">
    <location>
        <begin position="529"/>
        <end position="757"/>
    </location>
</feature>